<evidence type="ECO:0000313" key="1">
    <source>
        <dbReference type="Ensembl" id="ENSACLP00000059983.1"/>
    </source>
</evidence>
<reference evidence="1" key="1">
    <citation type="submission" date="2018-05" db="EMBL/GenBank/DDBJ databases">
        <authorList>
            <person name="Datahose"/>
        </authorList>
    </citation>
    <scope>NUCLEOTIDE SEQUENCE</scope>
</reference>
<dbReference type="Proteomes" id="UP000265100">
    <property type="component" value="Chromosome 18"/>
</dbReference>
<reference evidence="1" key="2">
    <citation type="submission" date="2025-08" db="UniProtKB">
        <authorList>
            <consortium name="Ensembl"/>
        </authorList>
    </citation>
    <scope>IDENTIFICATION</scope>
</reference>
<protein>
    <submittedName>
        <fullName evidence="1">Uncharacterized protein</fullName>
    </submittedName>
</protein>
<dbReference type="Ensembl" id="ENSACLT00000078173.1">
    <property type="protein sequence ID" value="ENSACLP00000059983.1"/>
    <property type="gene ID" value="ENSACLG00000037365.1"/>
</dbReference>
<name>A0AAX7TRX9_ASTCA</name>
<accession>A0AAX7TRX9</accession>
<evidence type="ECO:0000313" key="2">
    <source>
        <dbReference type="Proteomes" id="UP000265100"/>
    </source>
</evidence>
<organism evidence="1 2">
    <name type="scientific">Astatotilapia calliptera</name>
    <name type="common">Eastern happy</name>
    <name type="synonym">Chromis callipterus</name>
    <dbReference type="NCBI Taxonomy" id="8154"/>
    <lineage>
        <taxon>Eukaryota</taxon>
        <taxon>Metazoa</taxon>
        <taxon>Chordata</taxon>
        <taxon>Craniata</taxon>
        <taxon>Vertebrata</taxon>
        <taxon>Euteleostomi</taxon>
        <taxon>Actinopterygii</taxon>
        <taxon>Neopterygii</taxon>
        <taxon>Teleostei</taxon>
        <taxon>Neoteleostei</taxon>
        <taxon>Acanthomorphata</taxon>
        <taxon>Ovalentaria</taxon>
        <taxon>Cichlomorphae</taxon>
        <taxon>Cichliformes</taxon>
        <taxon>Cichlidae</taxon>
        <taxon>African cichlids</taxon>
        <taxon>Pseudocrenilabrinae</taxon>
        <taxon>Haplochromini</taxon>
        <taxon>Astatotilapia</taxon>
    </lineage>
</organism>
<proteinExistence type="predicted"/>
<sequence length="125" mass="13926">MVLGVEVILRHQSSLLRLGGVAQRPSHDGLSPCPHQHVTLLQHILTPVSMSAVNIYQILHVRRSLGSLVLCNQLSPSTEVTLVIYRAGPHCQQGSADLLNDTKKKEKNRISTLKTKQKWMMDEKA</sequence>
<dbReference type="AlphaFoldDB" id="A0AAX7TRX9"/>
<keyword evidence="2" id="KW-1185">Reference proteome</keyword>
<reference evidence="1" key="3">
    <citation type="submission" date="2025-09" db="UniProtKB">
        <authorList>
            <consortium name="Ensembl"/>
        </authorList>
    </citation>
    <scope>IDENTIFICATION</scope>
</reference>